<accession>A0AAV2RAH6</accession>
<feature type="non-terminal residue" evidence="2">
    <location>
        <position position="170"/>
    </location>
</feature>
<keyword evidence="3" id="KW-1185">Reference proteome</keyword>
<feature type="signal peptide" evidence="1">
    <location>
        <begin position="1"/>
        <end position="33"/>
    </location>
</feature>
<gene>
    <name evidence="2" type="ORF">MNOR_LOCUS22839</name>
</gene>
<evidence type="ECO:0000313" key="3">
    <source>
        <dbReference type="Proteomes" id="UP001497623"/>
    </source>
</evidence>
<sequence>MCSFCSCGIGSRSFKWLISLLLLLTAMASDADARSILRADDDLLLTGMCLIETKSIFCNGNYKEVPHSDDGGKPNCTISPPHMGLTCIKNFCRVNGTITLVEGEQEATGMLPDIAYLESGCRRALPSGMSVDAARAELISRLPENLRNVCSKRFDILCNRVPIDCPNLQK</sequence>
<dbReference type="EMBL" id="CAXKWB010019560">
    <property type="protein sequence ID" value="CAL4122117.1"/>
    <property type="molecule type" value="Genomic_DNA"/>
</dbReference>
<evidence type="ECO:0000256" key="1">
    <source>
        <dbReference type="SAM" id="SignalP"/>
    </source>
</evidence>
<organism evidence="2 3">
    <name type="scientific">Meganyctiphanes norvegica</name>
    <name type="common">Northern krill</name>
    <name type="synonym">Thysanopoda norvegica</name>
    <dbReference type="NCBI Taxonomy" id="48144"/>
    <lineage>
        <taxon>Eukaryota</taxon>
        <taxon>Metazoa</taxon>
        <taxon>Ecdysozoa</taxon>
        <taxon>Arthropoda</taxon>
        <taxon>Crustacea</taxon>
        <taxon>Multicrustacea</taxon>
        <taxon>Malacostraca</taxon>
        <taxon>Eumalacostraca</taxon>
        <taxon>Eucarida</taxon>
        <taxon>Euphausiacea</taxon>
        <taxon>Euphausiidae</taxon>
        <taxon>Meganyctiphanes</taxon>
    </lineage>
</organism>
<comment type="caution">
    <text evidence="2">The sequence shown here is derived from an EMBL/GenBank/DDBJ whole genome shotgun (WGS) entry which is preliminary data.</text>
</comment>
<reference evidence="2 3" key="1">
    <citation type="submission" date="2024-05" db="EMBL/GenBank/DDBJ databases">
        <authorList>
            <person name="Wallberg A."/>
        </authorList>
    </citation>
    <scope>NUCLEOTIDE SEQUENCE [LARGE SCALE GENOMIC DNA]</scope>
</reference>
<protein>
    <recommendedName>
        <fullName evidence="4">Secreted protein</fullName>
    </recommendedName>
</protein>
<keyword evidence="1" id="KW-0732">Signal</keyword>
<dbReference type="Proteomes" id="UP001497623">
    <property type="component" value="Unassembled WGS sequence"/>
</dbReference>
<name>A0AAV2RAH6_MEGNR</name>
<proteinExistence type="predicted"/>
<dbReference type="AlphaFoldDB" id="A0AAV2RAH6"/>
<evidence type="ECO:0008006" key="4">
    <source>
        <dbReference type="Google" id="ProtNLM"/>
    </source>
</evidence>
<evidence type="ECO:0000313" key="2">
    <source>
        <dbReference type="EMBL" id="CAL4122117.1"/>
    </source>
</evidence>
<feature type="chain" id="PRO_5043707775" description="Secreted protein" evidence="1">
    <location>
        <begin position="34"/>
        <end position="170"/>
    </location>
</feature>